<dbReference type="AlphaFoldDB" id="A0A316FGM2"/>
<sequence length="213" mass="24498">MLVPGETVWLRHLQRRRIGLVVPFRAVADLGDAVLLWAPADAAAWHFTLPDGRGTSQVPLPQWSASDRIPAPHTIDHGVLSWHPRGRDYSIRWFFRPDGTFFRWYANLEAPPALWRHGDLAGLDTTDWDLDVVVEPDGSWRWKDEELFATRLTMPGAYWVDDEDRVRRAGREVIALAEAGVFPFDGTWRDFRPDPSWPALPRELPDGWDRIDV</sequence>
<evidence type="ECO:0000259" key="1">
    <source>
        <dbReference type="Pfam" id="PF04167"/>
    </source>
</evidence>
<dbReference type="EMBL" id="QGGR01000006">
    <property type="protein sequence ID" value="PWK48058.1"/>
    <property type="molecule type" value="Genomic_DNA"/>
</dbReference>
<organism evidence="2 3">
    <name type="scientific">Actinoplanes xinjiangensis</name>
    <dbReference type="NCBI Taxonomy" id="512350"/>
    <lineage>
        <taxon>Bacteria</taxon>
        <taxon>Bacillati</taxon>
        <taxon>Actinomycetota</taxon>
        <taxon>Actinomycetes</taxon>
        <taxon>Micromonosporales</taxon>
        <taxon>Micromonosporaceae</taxon>
        <taxon>Actinoplanes</taxon>
    </lineage>
</organism>
<comment type="caution">
    <text evidence="2">The sequence shown here is derived from an EMBL/GenBank/DDBJ whole genome shotgun (WGS) entry which is preliminary data.</text>
</comment>
<proteinExistence type="predicted"/>
<dbReference type="Proteomes" id="UP000245697">
    <property type="component" value="Unassembled WGS sequence"/>
</dbReference>
<evidence type="ECO:0000313" key="3">
    <source>
        <dbReference type="Proteomes" id="UP000245697"/>
    </source>
</evidence>
<dbReference type="OrthoDB" id="3815685at2"/>
<evidence type="ECO:0000313" key="2">
    <source>
        <dbReference type="EMBL" id="PWK48058.1"/>
    </source>
</evidence>
<dbReference type="InterPro" id="IPR007295">
    <property type="entry name" value="DUF402"/>
</dbReference>
<protein>
    <submittedName>
        <fullName evidence="2">Uncharacterized protein DUF402</fullName>
    </submittedName>
</protein>
<dbReference type="Pfam" id="PF04167">
    <property type="entry name" value="DUF402"/>
    <property type="match status" value="1"/>
</dbReference>
<reference evidence="2 3" key="1">
    <citation type="submission" date="2018-05" db="EMBL/GenBank/DDBJ databases">
        <title>Genomic Encyclopedia of Archaeal and Bacterial Type Strains, Phase II (KMG-II): from individual species to whole genera.</title>
        <authorList>
            <person name="Goeker M."/>
        </authorList>
    </citation>
    <scope>NUCLEOTIDE SEQUENCE [LARGE SCALE GENOMIC DNA]</scope>
    <source>
        <strain evidence="2 3">DSM 45184</strain>
    </source>
</reference>
<accession>A0A316FGM2</accession>
<dbReference type="Gene3D" id="2.40.380.10">
    <property type="entry name" value="FomD-like"/>
    <property type="match status" value="1"/>
</dbReference>
<name>A0A316FGM2_9ACTN</name>
<feature type="domain" description="DUF402" evidence="1">
    <location>
        <begin position="72"/>
        <end position="180"/>
    </location>
</feature>
<dbReference type="RefSeq" id="WP_109593139.1">
    <property type="nucleotide sequence ID" value="NZ_BONA01000039.1"/>
</dbReference>
<dbReference type="InterPro" id="IPR035930">
    <property type="entry name" value="FomD-like_sf"/>
</dbReference>
<keyword evidence="3" id="KW-1185">Reference proteome</keyword>
<gene>
    <name evidence="2" type="ORF">BC793_10685</name>
</gene>
<dbReference type="SUPFAM" id="SSF159234">
    <property type="entry name" value="FomD-like"/>
    <property type="match status" value="1"/>
</dbReference>